<protein>
    <submittedName>
        <fullName evidence="7">TerC family protein</fullName>
    </submittedName>
</protein>
<keyword evidence="8" id="KW-1185">Reference proteome</keyword>
<comment type="caution">
    <text evidence="7">The sequence shown here is derived from an EMBL/GenBank/DDBJ whole genome shotgun (WGS) entry which is preliminary data.</text>
</comment>
<evidence type="ECO:0000256" key="1">
    <source>
        <dbReference type="ARBA" id="ARBA00004141"/>
    </source>
</evidence>
<feature type="transmembrane region" description="Helical" evidence="6">
    <location>
        <begin position="70"/>
        <end position="90"/>
    </location>
</feature>
<dbReference type="GO" id="GO:0016020">
    <property type="term" value="C:membrane"/>
    <property type="evidence" value="ECO:0007669"/>
    <property type="project" value="UniProtKB-SubCell"/>
</dbReference>
<dbReference type="Pfam" id="PF03741">
    <property type="entry name" value="TerC"/>
    <property type="match status" value="1"/>
</dbReference>
<keyword evidence="4 6" id="KW-1133">Transmembrane helix</keyword>
<feature type="transmembrane region" description="Helical" evidence="6">
    <location>
        <begin position="166"/>
        <end position="188"/>
    </location>
</feature>
<reference evidence="7 8" key="1">
    <citation type="submission" date="2018-12" db="EMBL/GenBank/DDBJ databases">
        <authorList>
            <person name="Yang Y."/>
        </authorList>
    </citation>
    <scope>NUCLEOTIDE SEQUENCE [LARGE SCALE GENOMIC DNA]</scope>
    <source>
        <strain evidence="7 8">GSF71</strain>
    </source>
</reference>
<evidence type="ECO:0000256" key="4">
    <source>
        <dbReference type="ARBA" id="ARBA00022989"/>
    </source>
</evidence>
<accession>A0A3S0V552</accession>
<dbReference type="PANTHER" id="PTHR30238:SF4">
    <property type="entry name" value="SLL1022 PROTEIN"/>
    <property type="match status" value="1"/>
</dbReference>
<dbReference type="InterPro" id="IPR005496">
    <property type="entry name" value="Integral_membrane_TerC"/>
</dbReference>
<dbReference type="PANTHER" id="PTHR30238">
    <property type="entry name" value="MEMBRANE BOUND PREDICTED REDOX MODULATOR"/>
    <property type="match status" value="1"/>
</dbReference>
<dbReference type="Proteomes" id="UP000280346">
    <property type="component" value="Unassembled WGS sequence"/>
</dbReference>
<sequence length="229" mass="23944">MESLDLWPQLVALGKVVAIDLVLAGDNAIVVGMAAAAVPLAQRRKVIFWGIAAAIVLRIFFALITTQLLAIIGLTLAGGVLLLWVCWKMYRELSTHGRDEVAPDEALEAPDVPAAGGAGAVGTGAAVAAGATTVGAAIWQIVVADVSMSLDNVLAVAGAAKDHPTILVIGLVLSVVLMGAAANMIAHLLHKHRWIGWVGLAIITYVALDMIWRGSREVLQHTAWLFQGA</sequence>
<dbReference type="AlphaFoldDB" id="A0A3S0V552"/>
<evidence type="ECO:0000256" key="5">
    <source>
        <dbReference type="ARBA" id="ARBA00023136"/>
    </source>
</evidence>
<comment type="subcellular location">
    <subcellularLocation>
        <location evidence="1">Membrane</location>
        <topology evidence="1">Multi-pass membrane protein</topology>
    </subcellularLocation>
</comment>
<organism evidence="7 8">
    <name type="scientific">Azospirillum doebereinerae</name>
    <dbReference type="NCBI Taxonomy" id="92933"/>
    <lineage>
        <taxon>Bacteria</taxon>
        <taxon>Pseudomonadati</taxon>
        <taxon>Pseudomonadota</taxon>
        <taxon>Alphaproteobacteria</taxon>
        <taxon>Rhodospirillales</taxon>
        <taxon>Azospirillaceae</taxon>
        <taxon>Azospirillum</taxon>
    </lineage>
</organism>
<proteinExistence type="inferred from homology"/>
<keyword evidence="3 6" id="KW-0812">Transmembrane</keyword>
<evidence type="ECO:0000256" key="3">
    <source>
        <dbReference type="ARBA" id="ARBA00022692"/>
    </source>
</evidence>
<feature type="transmembrane region" description="Helical" evidence="6">
    <location>
        <begin position="12"/>
        <end position="34"/>
    </location>
</feature>
<evidence type="ECO:0000256" key="6">
    <source>
        <dbReference type="SAM" id="Phobius"/>
    </source>
</evidence>
<feature type="transmembrane region" description="Helical" evidence="6">
    <location>
        <begin position="46"/>
        <end position="64"/>
    </location>
</feature>
<keyword evidence="5 6" id="KW-0472">Membrane</keyword>
<name>A0A3S0V552_9PROT</name>
<evidence type="ECO:0000313" key="7">
    <source>
        <dbReference type="EMBL" id="RUQ68476.1"/>
    </source>
</evidence>
<feature type="transmembrane region" description="Helical" evidence="6">
    <location>
        <begin position="194"/>
        <end position="212"/>
    </location>
</feature>
<dbReference type="OrthoDB" id="9807970at2"/>
<evidence type="ECO:0000313" key="8">
    <source>
        <dbReference type="Proteomes" id="UP000280346"/>
    </source>
</evidence>
<comment type="similarity">
    <text evidence="2">Belongs to the TerC family.</text>
</comment>
<dbReference type="NCBIfam" id="TIGR03717">
    <property type="entry name" value="R_switched_YjbE"/>
    <property type="match status" value="1"/>
</dbReference>
<gene>
    <name evidence="7" type="ORF">EJ913_17765</name>
</gene>
<dbReference type="EMBL" id="RZIJ01000014">
    <property type="protein sequence ID" value="RUQ68476.1"/>
    <property type="molecule type" value="Genomic_DNA"/>
</dbReference>
<evidence type="ECO:0000256" key="2">
    <source>
        <dbReference type="ARBA" id="ARBA00007511"/>
    </source>
</evidence>
<dbReference type="InterPro" id="IPR022301">
    <property type="entry name" value="Integral_membrane_YjbE"/>
</dbReference>
<dbReference type="RefSeq" id="WP_127000275.1">
    <property type="nucleotide sequence ID" value="NZ_CP173194.1"/>
</dbReference>